<evidence type="ECO:0000259" key="3">
    <source>
        <dbReference type="Pfam" id="PF24883"/>
    </source>
</evidence>
<dbReference type="Gene3D" id="3.40.50.300">
    <property type="entry name" value="P-loop containing nucleotide triphosphate hydrolases"/>
    <property type="match status" value="1"/>
</dbReference>
<evidence type="ECO:0000256" key="1">
    <source>
        <dbReference type="ARBA" id="ARBA00022737"/>
    </source>
</evidence>
<accession>A0A024GB65</accession>
<dbReference type="PANTHER" id="PTHR10039:SF15">
    <property type="entry name" value="NACHT DOMAIN-CONTAINING PROTEIN"/>
    <property type="match status" value="1"/>
</dbReference>
<dbReference type="SUPFAM" id="SSF52540">
    <property type="entry name" value="P-loop containing nucleoside triphosphate hydrolases"/>
    <property type="match status" value="1"/>
</dbReference>
<dbReference type="Pfam" id="PF24883">
    <property type="entry name" value="NPHP3_N"/>
    <property type="match status" value="1"/>
</dbReference>
<sequence>MSLPSEADDDFADDVHSFNPVSDESSLQSGSVHKSHRKFRPERTESESTQKQIEAFRDEIKGMRKEIQNVRQELIEAIQCTRYDILKEIVTLKGQVATMSIKIDSPINAKINKLNHTTANGSACSEGADDNEILSNFVTPDRSTVLSDCSHITRLVSQSSILRESGLPTLMTMDEANLSKPLSKDEIDEMFPLIDCSGDVESNALKLASGTRGWALDHITKWIQSNFENGNERVLTIVGEGGAGKSTLAGYVCQKFAANLHAYHFFQFDRKLGSSSRDVVLSLVSQFASKLQLYKRQLTRLNLRYILAESNPLVMATKLLIDPLRAIPESDSTFGFVLFDGIDQCLVKNQSNDLLELLSHITERFPSWIGFVVTSKAFPAFAARLKTNSVIHLDGSNVHFLQDSRILMENLLLYFEPKHTNEACDILMRKSGGNSLYLQFINRALSHPILHGEQTFLSLDVLDELPESVDEIIFTIFDDKFGQGHQRVWKNAKPILEVIVAAAAGPYPLVGESQIKQQFELRENEWRMINRAFTDIIHCGTDGYRIINSSLYDWLVVEKRSQHFHLNPQAVFKFLR</sequence>
<reference evidence="4 5" key="1">
    <citation type="submission" date="2012-05" db="EMBL/GenBank/DDBJ databases">
        <title>Recombination and specialization in a pathogen metapopulation.</title>
        <authorList>
            <person name="Gardiner A."/>
            <person name="Kemen E."/>
            <person name="Schultz-Larsen T."/>
            <person name="MacLean D."/>
            <person name="Van Oosterhout C."/>
            <person name="Jones J.D.G."/>
        </authorList>
    </citation>
    <scope>NUCLEOTIDE SEQUENCE [LARGE SCALE GENOMIC DNA]</scope>
    <source>
        <strain evidence="4 5">Ac Nc2</strain>
    </source>
</reference>
<feature type="compositionally biased region" description="Polar residues" evidence="2">
    <location>
        <begin position="19"/>
        <end position="32"/>
    </location>
</feature>
<dbReference type="InterPro" id="IPR056884">
    <property type="entry name" value="NPHP3-like_N"/>
</dbReference>
<organism evidence="4 5">
    <name type="scientific">Albugo candida</name>
    <dbReference type="NCBI Taxonomy" id="65357"/>
    <lineage>
        <taxon>Eukaryota</taxon>
        <taxon>Sar</taxon>
        <taxon>Stramenopiles</taxon>
        <taxon>Oomycota</taxon>
        <taxon>Peronosporomycetes</taxon>
        <taxon>Albuginales</taxon>
        <taxon>Albuginaceae</taxon>
        <taxon>Albugo</taxon>
    </lineage>
</organism>
<keyword evidence="1" id="KW-0677">Repeat</keyword>
<comment type="caution">
    <text evidence="4">The sequence shown here is derived from an EMBL/GenBank/DDBJ whole genome shotgun (WGS) entry which is preliminary data.</text>
</comment>
<dbReference type="PANTHER" id="PTHR10039">
    <property type="entry name" value="AMELOGENIN"/>
    <property type="match status" value="1"/>
</dbReference>
<proteinExistence type="predicted"/>
<dbReference type="Proteomes" id="UP000053237">
    <property type="component" value="Unassembled WGS sequence"/>
</dbReference>
<evidence type="ECO:0000313" key="5">
    <source>
        <dbReference type="Proteomes" id="UP000053237"/>
    </source>
</evidence>
<dbReference type="InterPro" id="IPR027417">
    <property type="entry name" value="P-loop_NTPase"/>
</dbReference>
<dbReference type="EMBL" id="CAIX01000062">
    <property type="protein sequence ID" value="CCI44111.1"/>
    <property type="molecule type" value="Genomic_DNA"/>
</dbReference>
<protein>
    <recommendedName>
        <fullName evidence="3">Nephrocystin 3-like N-terminal domain-containing protein</fullName>
    </recommendedName>
</protein>
<keyword evidence="5" id="KW-1185">Reference proteome</keyword>
<dbReference type="InParanoid" id="A0A024GB65"/>
<gene>
    <name evidence="4" type="ORF">BN9_048950</name>
</gene>
<evidence type="ECO:0000256" key="2">
    <source>
        <dbReference type="SAM" id="MobiDB-lite"/>
    </source>
</evidence>
<dbReference type="STRING" id="65357.A0A024GB65"/>
<evidence type="ECO:0000313" key="4">
    <source>
        <dbReference type="EMBL" id="CCI44111.1"/>
    </source>
</evidence>
<dbReference type="AlphaFoldDB" id="A0A024GB65"/>
<feature type="domain" description="Nephrocystin 3-like N-terminal" evidence="3">
    <location>
        <begin position="210"/>
        <end position="375"/>
    </location>
</feature>
<feature type="region of interest" description="Disordered" evidence="2">
    <location>
        <begin position="1"/>
        <end position="51"/>
    </location>
</feature>
<feature type="compositionally biased region" description="Basic and acidic residues" evidence="2">
    <location>
        <begin position="41"/>
        <end position="51"/>
    </location>
</feature>
<feature type="compositionally biased region" description="Acidic residues" evidence="2">
    <location>
        <begin position="1"/>
        <end position="12"/>
    </location>
</feature>
<name>A0A024GB65_9STRA</name>
<dbReference type="OrthoDB" id="5967843at2759"/>